<dbReference type="PROSITE" id="PS51677">
    <property type="entry name" value="NODB"/>
    <property type="match status" value="1"/>
</dbReference>
<feature type="domain" description="NodB homology" evidence="1">
    <location>
        <begin position="32"/>
        <end position="248"/>
    </location>
</feature>
<organism evidence="2 3">
    <name type="scientific">Jeongeupia naejangsanensis</name>
    <dbReference type="NCBI Taxonomy" id="613195"/>
    <lineage>
        <taxon>Bacteria</taxon>
        <taxon>Pseudomonadati</taxon>
        <taxon>Pseudomonadota</taxon>
        <taxon>Betaproteobacteria</taxon>
        <taxon>Neisseriales</taxon>
        <taxon>Chitinibacteraceae</taxon>
        <taxon>Jeongeupia</taxon>
    </lineage>
</organism>
<dbReference type="Proteomes" id="UP000809431">
    <property type="component" value="Unassembled WGS sequence"/>
</dbReference>
<dbReference type="InterPro" id="IPR011330">
    <property type="entry name" value="Glyco_hydro/deAcase_b/a-brl"/>
</dbReference>
<accession>A0ABS2BND1</accession>
<reference evidence="2 3" key="1">
    <citation type="submission" date="2021-01" db="EMBL/GenBank/DDBJ databases">
        <title>Draft Genome Sequence and Polyhydroxyalkanoate Biosynthetic Potential of Jeongeupia naejangsanensis Type Strain DSM 24253.</title>
        <authorList>
            <person name="Turrini P."/>
            <person name="Artuso I."/>
            <person name="Lugli G.A."/>
            <person name="Frangipani E."/>
            <person name="Ventura M."/>
            <person name="Visca P."/>
        </authorList>
    </citation>
    <scope>NUCLEOTIDE SEQUENCE [LARGE SCALE GENOMIC DNA]</scope>
    <source>
        <strain evidence="2 3">DSM 24253</strain>
    </source>
</reference>
<gene>
    <name evidence="2" type="ORF">JMJ54_14890</name>
</gene>
<comment type="caution">
    <text evidence="2">The sequence shown here is derived from an EMBL/GenBank/DDBJ whole genome shotgun (WGS) entry which is preliminary data.</text>
</comment>
<protein>
    <submittedName>
        <fullName evidence="2">Polysaccharide deacetylase family protein</fullName>
    </submittedName>
</protein>
<evidence type="ECO:0000259" key="1">
    <source>
        <dbReference type="PROSITE" id="PS51677"/>
    </source>
</evidence>
<sequence length="283" mass="31035">MFRSTVSTTALQRLALGVVLLLLVPLAGAAPIRFLLTFDDGPSLWSSQPTARILAQLADNPVTPGAKAIFFVQTEHESHGGSVEGEALIRAECWAGHRVGVHAGTARGHIPHTALPTDELVQSLQIGRAHLQALCGEVSSLIRPPDWRFDDRTTAAYRSLGMAMLLADVRAFDGKIYGWYASLRRRSNINTDLERVRDAIAAGRMPEVDGVIPVVVGFHDTNPYTASHMTEYLQILVEEAANVGLPLADPPFYTDGHAVEHAARVRGERDSYARTKWPKPWFQ</sequence>
<dbReference type="CDD" id="cd10917">
    <property type="entry name" value="CE4_NodB_like_6s_7s"/>
    <property type="match status" value="1"/>
</dbReference>
<dbReference type="Pfam" id="PF01522">
    <property type="entry name" value="Polysacc_deac_1"/>
    <property type="match status" value="1"/>
</dbReference>
<dbReference type="PANTHER" id="PTHR10587">
    <property type="entry name" value="GLYCOSYL TRANSFERASE-RELATED"/>
    <property type="match status" value="1"/>
</dbReference>
<evidence type="ECO:0000313" key="2">
    <source>
        <dbReference type="EMBL" id="MBM3117121.1"/>
    </source>
</evidence>
<dbReference type="RefSeq" id="WP_203539344.1">
    <property type="nucleotide sequence ID" value="NZ_JAESND010000008.1"/>
</dbReference>
<dbReference type="SUPFAM" id="SSF88713">
    <property type="entry name" value="Glycoside hydrolase/deacetylase"/>
    <property type="match status" value="1"/>
</dbReference>
<evidence type="ECO:0000313" key="3">
    <source>
        <dbReference type="Proteomes" id="UP000809431"/>
    </source>
</evidence>
<keyword evidence="3" id="KW-1185">Reference proteome</keyword>
<proteinExistence type="predicted"/>
<dbReference type="InterPro" id="IPR002509">
    <property type="entry name" value="NODB_dom"/>
</dbReference>
<dbReference type="Gene3D" id="3.20.20.370">
    <property type="entry name" value="Glycoside hydrolase/deacetylase"/>
    <property type="match status" value="1"/>
</dbReference>
<name>A0ABS2BND1_9NEIS</name>
<dbReference type="EMBL" id="JAESND010000008">
    <property type="protein sequence ID" value="MBM3117121.1"/>
    <property type="molecule type" value="Genomic_DNA"/>
</dbReference>
<dbReference type="InterPro" id="IPR050248">
    <property type="entry name" value="Polysacc_deacetylase_ArnD"/>
</dbReference>